<dbReference type="PRINTS" id="PR00463">
    <property type="entry name" value="EP450I"/>
</dbReference>
<evidence type="ECO:0008006" key="14">
    <source>
        <dbReference type="Google" id="ProtNLM"/>
    </source>
</evidence>
<dbReference type="SUPFAM" id="SSF48264">
    <property type="entry name" value="Cytochrome P450"/>
    <property type="match status" value="1"/>
</dbReference>
<comment type="caution">
    <text evidence="12">The sequence shown here is derived from an EMBL/GenBank/DDBJ whole genome shotgun (WGS) entry which is preliminary data.</text>
</comment>
<organism evidence="12 13">
    <name type="scientific">Dipteronia dyeriana</name>
    <dbReference type="NCBI Taxonomy" id="168575"/>
    <lineage>
        <taxon>Eukaryota</taxon>
        <taxon>Viridiplantae</taxon>
        <taxon>Streptophyta</taxon>
        <taxon>Embryophyta</taxon>
        <taxon>Tracheophyta</taxon>
        <taxon>Spermatophyta</taxon>
        <taxon>Magnoliopsida</taxon>
        <taxon>eudicotyledons</taxon>
        <taxon>Gunneridae</taxon>
        <taxon>Pentapetalae</taxon>
        <taxon>rosids</taxon>
        <taxon>malvids</taxon>
        <taxon>Sapindales</taxon>
        <taxon>Sapindaceae</taxon>
        <taxon>Hippocastanoideae</taxon>
        <taxon>Acereae</taxon>
        <taxon>Dipteronia</taxon>
    </lineage>
</organism>
<dbReference type="Pfam" id="PF00067">
    <property type="entry name" value="p450"/>
    <property type="match status" value="1"/>
</dbReference>
<keyword evidence="9" id="KW-0472">Membrane</keyword>
<comment type="subcellular location">
    <subcellularLocation>
        <location evidence="2">Membrane</location>
    </subcellularLocation>
</comment>
<keyword evidence="6 11" id="KW-0560">Oxidoreductase</keyword>
<evidence type="ECO:0000256" key="3">
    <source>
        <dbReference type="ARBA" id="ARBA00010617"/>
    </source>
</evidence>
<dbReference type="GO" id="GO:0005506">
    <property type="term" value="F:iron ion binding"/>
    <property type="evidence" value="ECO:0007669"/>
    <property type="project" value="InterPro"/>
</dbReference>
<accession>A0AAE0CLW2</accession>
<dbReference type="PRINTS" id="PR00385">
    <property type="entry name" value="P450"/>
</dbReference>
<evidence type="ECO:0000256" key="11">
    <source>
        <dbReference type="RuleBase" id="RU000461"/>
    </source>
</evidence>
<dbReference type="GO" id="GO:0004497">
    <property type="term" value="F:monooxygenase activity"/>
    <property type="evidence" value="ECO:0007669"/>
    <property type="project" value="UniProtKB-KW"/>
</dbReference>
<evidence type="ECO:0000313" key="12">
    <source>
        <dbReference type="EMBL" id="KAK2655884.1"/>
    </source>
</evidence>
<dbReference type="GO" id="GO:0016020">
    <property type="term" value="C:membrane"/>
    <property type="evidence" value="ECO:0007669"/>
    <property type="project" value="UniProtKB-SubCell"/>
</dbReference>
<dbReference type="InterPro" id="IPR002401">
    <property type="entry name" value="Cyt_P450_E_grp-I"/>
</dbReference>
<dbReference type="EMBL" id="JANJYI010000003">
    <property type="protein sequence ID" value="KAK2655884.1"/>
    <property type="molecule type" value="Genomic_DNA"/>
</dbReference>
<dbReference type="GO" id="GO:0020037">
    <property type="term" value="F:heme binding"/>
    <property type="evidence" value="ECO:0007669"/>
    <property type="project" value="InterPro"/>
</dbReference>
<dbReference type="CDD" id="cd11072">
    <property type="entry name" value="CYP71-like"/>
    <property type="match status" value="1"/>
</dbReference>
<sequence>MIIMSWTCITLACFAVIFLFQAFVWKRNAKSKRLPPGPRGFPIFGCLHLLGKYPHRDLNKLAQKYGSIMHLRLGLKPSIVVSSPQAAGLFLRTHDLVFASRPLVEASKYISYNQMNIIYAPYGSYWRTIRKMCTLELLSNHKINYFKSIRKEEVDLLIDYVKEAACGGVAVDLSAKVGALSADMTCRMVFGKKYMDKEFDVRGFKAVIEETMEIAAAFNLADYIPQISLLDLQGLKKRMKAVAKVFDEFFEKVIDEHVQSKDENRTKDFVDLMLSFMGSEETEYRIERDHIKAILLDMLVAAMDTSAATIEWALSELIKYPRILKKVQNELENVVGKDRMVEESDLDNLEYLNMVIKETFRIHPVVPFLIHESREDCTVNGFHIPNKSRIFINTWAIGRDQNTWNDPDKFIPERFMESCIDLRGHDFELIPFGSGRRSCPGMQLGLIMVRLVLAQLMHCFNWELPDGIVATELDMTEQFGVVMSRINHLWAIPTYRLNK</sequence>
<reference evidence="12" key="1">
    <citation type="journal article" date="2023" name="Plant J.">
        <title>Genome sequences and population genomics provide insights into the demographic history, inbreeding, and mutation load of two 'living fossil' tree species of Dipteronia.</title>
        <authorList>
            <person name="Feng Y."/>
            <person name="Comes H.P."/>
            <person name="Chen J."/>
            <person name="Zhu S."/>
            <person name="Lu R."/>
            <person name="Zhang X."/>
            <person name="Li P."/>
            <person name="Qiu J."/>
            <person name="Olsen K.M."/>
            <person name="Qiu Y."/>
        </authorList>
    </citation>
    <scope>NUCLEOTIDE SEQUENCE</scope>
    <source>
        <tissue evidence="12">Leaf</tissue>
    </source>
</reference>
<dbReference type="PANTHER" id="PTHR47943:SF2">
    <property type="entry name" value="CYTOCHROME P450"/>
    <property type="match status" value="1"/>
</dbReference>
<dbReference type="PROSITE" id="PS00086">
    <property type="entry name" value="CYTOCHROME_P450"/>
    <property type="match status" value="1"/>
</dbReference>
<evidence type="ECO:0000256" key="5">
    <source>
        <dbReference type="ARBA" id="ARBA00022723"/>
    </source>
</evidence>
<comment type="similarity">
    <text evidence="3 11">Belongs to the cytochrome P450 family.</text>
</comment>
<proteinExistence type="inferred from homology"/>
<dbReference type="Gene3D" id="1.10.630.10">
    <property type="entry name" value="Cytochrome P450"/>
    <property type="match status" value="1"/>
</dbReference>
<keyword evidence="13" id="KW-1185">Reference proteome</keyword>
<keyword evidence="5 10" id="KW-0479">Metal-binding</keyword>
<evidence type="ECO:0000256" key="1">
    <source>
        <dbReference type="ARBA" id="ARBA00001971"/>
    </source>
</evidence>
<protein>
    <recommendedName>
        <fullName evidence="14">Cytochrome P450</fullName>
    </recommendedName>
</protein>
<dbReference type="PANTHER" id="PTHR47943">
    <property type="entry name" value="CYTOCHROME P450 93A3-LIKE"/>
    <property type="match status" value="1"/>
</dbReference>
<dbReference type="AlphaFoldDB" id="A0AAE0CLW2"/>
<feature type="binding site" description="axial binding residue" evidence="10">
    <location>
        <position position="439"/>
    </location>
    <ligand>
        <name>heme</name>
        <dbReference type="ChEBI" id="CHEBI:30413"/>
    </ligand>
    <ligandPart>
        <name>Fe</name>
        <dbReference type="ChEBI" id="CHEBI:18248"/>
    </ligandPart>
</feature>
<evidence type="ECO:0000256" key="7">
    <source>
        <dbReference type="ARBA" id="ARBA00023004"/>
    </source>
</evidence>
<dbReference type="InterPro" id="IPR036396">
    <property type="entry name" value="Cyt_P450_sf"/>
</dbReference>
<evidence type="ECO:0000256" key="6">
    <source>
        <dbReference type="ARBA" id="ARBA00023002"/>
    </source>
</evidence>
<keyword evidence="8 11" id="KW-0503">Monooxygenase</keyword>
<dbReference type="InterPro" id="IPR017972">
    <property type="entry name" value="Cyt_P450_CS"/>
</dbReference>
<comment type="cofactor">
    <cofactor evidence="1 10">
        <name>heme</name>
        <dbReference type="ChEBI" id="CHEBI:30413"/>
    </cofactor>
</comment>
<keyword evidence="4 10" id="KW-0349">Heme</keyword>
<evidence type="ECO:0000256" key="4">
    <source>
        <dbReference type="ARBA" id="ARBA00022617"/>
    </source>
</evidence>
<evidence type="ECO:0000256" key="10">
    <source>
        <dbReference type="PIRSR" id="PIRSR602401-1"/>
    </source>
</evidence>
<keyword evidence="7 10" id="KW-0408">Iron</keyword>
<evidence type="ECO:0000313" key="13">
    <source>
        <dbReference type="Proteomes" id="UP001280121"/>
    </source>
</evidence>
<name>A0AAE0CLW2_9ROSI</name>
<dbReference type="Proteomes" id="UP001280121">
    <property type="component" value="Unassembled WGS sequence"/>
</dbReference>
<gene>
    <name evidence="12" type="ORF">Ddye_008936</name>
</gene>
<evidence type="ECO:0000256" key="9">
    <source>
        <dbReference type="ARBA" id="ARBA00023136"/>
    </source>
</evidence>
<dbReference type="InterPro" id="IPR001128">
    <property type="entry name" value="Cyt_P450"/>
</dbReference>
<evidence type="ECO:0000256" key="2">
    <source>
        <dbReference type="ARBA" id="ARBA00004370"/>
    </source>
</evidence>
<dbReference type="GO" id="GO:0016705">
    <property type="term" value="F:oxidoreductase activity, acting on paired donors, with incorporation or reduction of molecular oxygen"/>
    <property type="evidence" value="ECO:0007669"/>
    <property type="project" value="InterPro"/>
</dbReference>
<dbReference type="FunFam" id="1.10.630.10:FF:000011">
    <property type="entry name" value="Cytochrome P450 83B1"/>
    <property type="match status" value="1"/>
</dbReference>
<evidence type="ECO:0000256" key="8">
    <source>
        <dbReference type="ARBA" id="ARBA00023033"/>
    </source>
</evidence>